<proteinExistence type="predicted"/>
<name>A0ACC0KWN8_CHOFU</name>
<keyword evidence="2" id="KW-1185">Reference proteome</keyword>
<accession>A0ACC0KWN8</accession>
<evidence type="ECO:0000313" key="1">
    <source>
        <dbReference type="EMBL" id="KAI8440712.1"/>
    </source>
</evidence>
<evidence type="ECO:0000313" key="2">
    <source>
        <dbReference type="Proteomes" id="UP001064048"/>
    </source>
</evidence>
<dbReference type="Proteomes" id="UP001064048">
    <property type="component" value="Chromosome 15"/>
</dbReference>
<sequence>MLGNPIRCCCHARHLSPNVFDITNSNLKNFIAGFGTHKACCSKDKGCSNVPQTENRNIEPWPKPDPPPPSWRCECPRDPQPVNYDPYRIKVPEIVVPPLPGGEAKPMIDCAKKAPCSALPVPPPEPCPPVPRKPFPWIYVWVTAAFMTTLGLIYKYWVYTDLKAKSGASKPVWQPVRVTRRPPSFLDLPACVQYLIVGTGAAAWGAYKSIMEHDKTAKVFFISKEDSLPYARPPMSKYMWLNPEPPDLQKLNYVKDGKRLTMFYTPCTSYLDPVVFYRKKIGPAVAAATGYCVTRLDAENHVVYVKTLSGEQPMYYERCLLAIGSKAKNLDIFRIAPKPVRERVCTLRTVRDLEVAYRRVKDAKHVTIIGGGVLGCELAWYLAKMNNMPKEDVEKEPIEIVMMYKDGGILSNIIPEYLGEWAAEKIRCQGVKTMPKTTPHDAFISKDGRLELTLNNGNSYVTDYAFVCVGTKARVEIAEASNLEHDPINGGIMVNTELEARKHLYVAGDGASYYSQWKDTRMRLEHYANAYDQGTIAGANMTGYWEPCNIEPTYWLKLDDAIQMQVVGEVGACMPIIALFKPCRAEDLPPEKDKKKTSYPCYKDAAEYKARYMRGLLCYIRNETIVGFVFWNMPPIDDRKDVATEVQGQRYLYTLLPCHCMPSDIKHKPVQDSSLADDSANANTTIDLESLQYLKDDDVLPTIIK</sequence>
<comment type="caution">
    <text evidence="1">The sequence shown here is derived from an EMBL/GenBank/DDBJ whole genome shotgun (WGS) entry which is preliminary data.</text>
</comment>
<reference evidence="1 2" key="1">
    <citation type="journal article" date="2022" name="Genome Biol. Evol.">
        <title>The Spruce Budworm Genome: Reconstructing the Evolutionary History of Antifreeze Proteins.</title>
        <authorList>
            <person name="Beliveau C."/>
            <person name="Gagne P."/>
            <person name="Picq S."/>
            <person name="Vernygora O."/>
            <person name="Keeling C.I."/>
            <person name="Pinkney K."/>
            <person name="Doucet D."/>
            <person name="Wen F."/>
            <person name="Johnston J.S."/>
            <person name="Maaroufi H."/>
            <person name="Boyle B."/>
            <person name="Laroche J."/>
            <person name="Dewar K."/>
            <person name="Juretic N."/>
            <person name="Blackburn G."/>
            <person name="Nisole A."/>
            <person name="Brunet B."/>
            <person name="Brandao M."/>
            <person name="Lumley L."/>
            <person name="Duan J."/>
            <person name="Quan G."/>
            <person name="Lucarotti C.J."/>
            <person name="Roe A.D."/>
            <person name="Sperling F.A.H."/>
            <person name="Levesque R.C."/>
            <person name="Cusson M."/>
        </authorList>
    </citation>
    <scope>NUCLEOTIDE SEQUENCE [LARGE SCALE GENOMIC DNA]</scope>
    <source>
        <strain evidence="1">Glfc:IPQL:Cfum</strain>
    </source>
</reference>
<dbReference type="EMBL" id="CM046115">
    <property type="protein sequence ID" value="KAI8440712.1"/>
    <property type="molecule type" value="Genomic_DNA"/>
</dbReference>
<protein>
    <submittedName>
        <fullName evidence="1">Uncharacterized protein</fullName>
    </submittedName>
</protein>
<organism evidence="1 2">
    <name type="scientific">Choristoneura fumiferana</name>
    <name type="common">Spruce budworm moth</name>
    <name type="synonym">Archips fumiferana</name>
    <dbReference type="NCBI Taxonomy" id="7141"/>
    <lineage>
        <taxon>Eukaryota</taxon>
        <taxon>Metazoa</taxon>
        <taxon>Ecdysozoa</taxon>
        <taxon>Arthropoda</taxon>
        <taxon>Hexapoda</taxon>
        <taxon>Insecta</taxon>
        <taxon>Pterygota</taxon>
        <taxon>Neoptera</taxon>
        <taxon>Endopterygota</taxon>
        <taxon>Lepidoptera</taxon>
        <taxon>Glossata</taxon>
        <taxon>Ditrysia</taxon>
        <taxon>Tortricoidea</taxon>
        <taxon>Tortricidae</taxon>
        <taxon>Tortricinae</taxon>
        <taxon>Choristoneura</taxon>
    </lineage>
</organism>
<gene>
    <name evidence="1" type="ORF">MSG28_009056</name>
</gene>